<dbReference type="Pfam" id="PF14035">
    <property type="entry name" value="YlzJ"/>
    <property type="match status" value="1"/>
</dbReference>
<evidence type="ECO:0000313" key="2">
    <source>
        <dbReference type="Proteomes" id="UP000000378"/>
    </source>
</evidence>
<dbReference type="Proteomes" id="UP000000378">
    <property type="component" value="Chromosome"/>
</dbReference>
<sequence>MVYFYVGPQDIYQPIFEQRETTEVVLPSGGILQVETLSADEVRVVSLMSTDPMDFLDPRYAPGNIISRKLFIVGK</sequence>
<evidence type="ECO:0008006" key="3">
    <source>
        <dbReference type="Google" id="ProtNLM"/>
    </source>
</evidence>
<evidence type="ECO:0000313" key="1">
    <source>
        <dbReference type="EMBL" id="ADI01813.1"/>
    </source>
</evidence>
<reference evidence="2" key="1">
    <citation type="journal article" date="2010" name="Stand. Genomic Sci.">
        <title>Complete genome sequence of Syntrophothermus lipocalidus type strain (TGB-C1T).</title>
        <authorList>
            <consortium name="US DOE Joint Genome Institute (JGI-PGF)"/>
            <person name="Djao O."/>
            <person name="Zhang X."/>
            <person name="Lucas S."/>
            <person name="Lapidus A."/>
            <person name="Glavina Del Rio T."/>
            <person name="Nolan M."/>
            <person name="Tice H."/>
            <person name="Cheng J."/>
            <person name="Han C."/>
            <person name="Tapia R."/>
            <person name="Goodwin L."/>
            <person name="Pitluck S."/>
            <person name="Liolios K."/>
            <person name="Ivanova N."/>
            <person name="Mavromatis K."/>
            <person name="Mikhailova N."/>
            <person name="Ovchinnikova G."/>
            <person name="Pati A."/>
            <person name="Brambilla E."/>
            <person name="Chen A."/>
            <person name="Palaniappan K."/>
            <person name="Land M."/>
            <person name="Hauser L."/>
            <person name="Chang Y."/>
            <person name="Jeffries C."/>
            <person name="Rohde M."/>
            <person name="Sikorski J."/>
            <person name="Spring S."/>
            <person name="Goker M."/>
            <person name="Detter J."/>
            <person name="Woyke T."/>
            <person name="Bristow J."/>
            <person name="Eisen J."/>
            <person name="Markowitz V."/>
            <person name="Hugenholtz P."/>
            <person name="Kyrpides N."/>
            <person name="Klenk H."/>
        </authorList>
    </citation>
    <scope>NUCLEOTIDE SEQUENCE [LARGE SCALE GENOMIC DNA]</scope>
    <source>
        <strain evidence="2">DSM 12680 / TGB-C1</strain>
    </source>
</reference>
<dbReference type="KEGG" id="slp:Slip_1034"/>
<dbReference type="AlphaFoldDB" id="D7CM78"/>
<dbReference type="HOGENOM" id="CLU_189760_1_1_9"/>
<keyword evidence="2" id="KW-1185">Reference proteome</keyword>
<dbReference type="InterPro" id="IPR025619">
    <property type="entry name" value="YlzJ"/>
</dbReference>
<accession>D7CM78</accession>
<reference evidence="1 2" key="2">
    <citation type="journal article" date="2010" name="Stand. Genomic Sci.">
        <title>Complete genome sequence of Syntrophothermus lipocalidus type strain (TGB-C1).</title>
        <authorList>
            <person name="Djao O.D."/>
            <person name="Zhang X."/>
            <person name="Lucas S."/>
            <person name="Lapidus A."/>
            <person name="Del Rio T.G."/>
            <person name="Nolan M."/>
            <person name="Tice H."/>
            <person name="Cheng J.F."/>
            <person name="Han C."/>
            <person name="Tapia R."/>
            <person name="Goodwin L."/>
            <person name="Pitluck S."/>
            <person name="Liolios K."/>
            <person name="Ivanova N."/>
            <person name="Mavromatis K."/>
            <person name="Mikhailova N."/>
            <person name="Ovchinnikova G."/>
            <person name="Pati A."/>
            <person name="Brambilla E."/>
            <person name="Chen A."/>
            <person name="Palaniappan K."/>
            <person name="Land M."/>
            <person name="Hauser L."/>
            <person name="Chang Y.J."/>
            <person name="Jeffries C.D."/>
            <person name="Rohde M."/>
            <person name="Sikorski J."/>
            <person name="Spring S."/>
            <person name="Goker M."/>
            <person name="Detter J.C."/>
            <person name="Woyke T."/>
            <person name="Bristow J."/>
            <person name="Eisen J.A."/>
            <person name="Markowitz V."/>
            <person name="Hugenholtz P."/>
            <person name="Kyrpides N.C."/>
            <person name="Klenk H.P."/>
        </authorList>
    </citation>
    <scope>NUCLEOTIDE SEQUENCE [LARGE SCALE GENOMIC DNA]</scope>
    <source>
        <strain evidence="2">DSM 12680 / TGB-C1</strain>
    </source>
</reference>
<gene>
    <name evidence="1" type="ordered locus">Slip_1034</name>
</gene>
<organism evidence="1 2">
    <name type="scientific">Syntrophothermus lipocalidus (strain DSM 12680 / TGB-C1)</name>
    <dbReference type="NCBI Taxonomy" id="643648"/>
    <lineage>
        <taxon>Bacteria</taxon>
        <taxon>Bacillati</taxon>
        <taxon>Bacillota</taxon>
        <taxon>Clostridia</taxon>
        <taxon>Eubacteriales</taxon>
        <taxon>Syntrophomonadaceae</taxon>
        <taxon>Syntrophothermus</taxon>
    </lineage>
</organism>
<name>D7CM78_SYNLT</name>
<protein>
    <recommendedName>
        <fullName evidence="3">YlzJ-like protein</fullName>
    </recommendedName>
</protein>
<dbReference type="EMBL" id="CP002048">
    <property type="protein sequence ID" value="ADI01813.1"/>
    <property type="molecule type" value="Genomic_DNA"/>
</dbReference>
<proteinExistence type="predicted"/>